<evidence type="ECO:0000313" key="1">
    <source>
        <dbReference type="EMBL" id="GLU49767.1"/>
    </source>
</evidence>
<name>A0A9W6PA15_9ACTN</name>
<protein>
    <submittedName>
        <fullName evidence="1">Uncharacterized protein</fullName>
    </submittedName>
</protein>
<accession>A0A9W6PA15</accession>
<sequence length="233" mass="24850">MDHPPQLRSASLAALGATILLSGLAGCGGGDAAAPPDESGSVAERLHQAQMVEYGDAKLLTEQSETGAYGELVAVKQMDELREVTELDKPQCMDAVNQWGRLPEVREAPTSLATFGSEAETITHMLVQVPEEVAKKAISTTPPEECDSYTASVEDGTAATYTVRDLDLETVGDESRAFVVETELEGKKVMLYSMLYRSGDYLATTSLLSSEEGEERLAGFSAAALKREGKVLG</sequence>
<evidence type="ECO:0000313" key="2">
    <source>
        <dbReference type="Proteomes" id="UP001165092"/>
    </source>
</evidence>
<keyword evidence="2" id="KW-1185">Reference proteome</keyword>
<reference evidence="1" key="1">
    <citation type="submission" date="2023-02" db="EMBL/GenBank/DDBJ databases">
        <title>Nocardiopsis ansamitocini NBRC 112285.</title>
        <authorList>
            <person name="Ichikawa N."/>
            <person name="Sato H."/>
            <person name="Tonouchi N."/>
        </authorList>
    </citation>
    <scope>NUCLEOTIDE SEQUENCE</scope>
    <source>
        <strain evidence="1">NBRC 112285</strain>
    </source>
</reference>
<organism evidence="1 2">
    <name type="scientific">Nocardiopsis ansamitocini</name>
    <dbReference type="NCBI Taxonomy" id="1670832"/>
    <lineage>
        <taxon>Bacteria</taxon>
        <taxon>Bacillati</taxon>
        <taxon>Actinomycetota</taxon>
        <taxon>Actinomycetes</taxon>
        <taxon>Streptosporangiales</taxon>
        <taxon>Nocardiopsidaceae</taxon>
        <taxon>Nocardiopsis</taxon>
    </lineage>
</organism>
<proteinExistence type="predicted"/>
<dbReference type="RefSeq" id="WP_285761309.1">
    <property type="nucleotide sequence ID" value="NZ_BSQG01000009.1"/>
</dbReference>
<dbReference type="EMBL" id="BSQG01000009">
    <property type="protein sequence ID" value="GLU49767.1"/>
    <property type="molecule type" value="Genomic_DNA"/>
</dbReference>
<gene>
    <name evidence="1" type="ORF">Nans01_41180</name>
</gene>
<dbReference type="Proteomes" id="UP001165092">
    <property type="component" value="Unassembled WGS sequence"/>
</dbReference>
<comment type="caution">
    <text evidence="1">The sequence shown here is derived from an EMBL/GenBank/DDBJ whole genome shotgun (WGS) entry which is preliminary data.</text>
</comment>
<dbReference type="AlphaFoldDB" id="A0A9W6PA15"/>